<evidence type="ECO:0000313" key="2">
    <source>
        <dbReference type="Proteomes" id="UP001249851"/>
    </source>
</evidence>
<protein>
    <submittedName>
        <fullName evidence="1">Uncharacterized protein</fullName>
    </submittedName>
</protein>
<name>A0AAD9V734_ACRCE</name>
<accession>A0AAD9V734</accession>
<sequence>MGTCFIVEIVCCIIFVPSQVKREETRDERHLLVRVSSSYAFYREFMAIDTAFHMVFRPHFVCDALNK</sequence>
<reference evidence="1" key="1">
    <citation type="journal article" date="2023" name="G3 (Bethesda)">
        <title>Whole genome assembly and annotation of the endangered Caribbean coral Acropora cervicornis.</title>
        <authorList>
            <person name="Selwyn J.D."/>
            <person name="Vollmer S.V."/>
        </authorList>
    </citation>
    <scope>NUCLEOTIDE SEQUENCE</scope>
    <source>
        <strain evidence="1">K2</strain>
    </source>
</reference>
<dbReference type="AlphaFoldDB" id="A0AAD9V734"/>
<dbReference type="EMBL" id="JARQWQ010000026">
    <property type="protein sequence ID" value="KAK2563165.1"/>
    <property type="molecule type" value="Genomic_DNA"/>
</dbReference>
<organism evidence="1 2">
    <name type="scientific">Acropora cervicornis</name>
    <name type="common">Staghorn coral</name>
    <dbReference type="NCBI Taxonomy" id="6130"/>
    <lineage>
        <taxon>Eukaryota</taxon>
        <taxon>Metazoa</taxon>
        <taxon>Cnidaria</taxon>
        <taxon>Anthozoa</taxon>
        <taxon>Hexacorallia</taxon>
        <taxon>Scleractinia</taxon>
        <taxon>Astrocoeniina</taxon>
        <taxon>Acroporidae</taxon>
        <taxon>Acropora</taxon>
    </lineage>
</organism>
<evidence type="ECO:0000313" key="1">
    <source>
        <dbReference type="EMBL" id="KAK2563165.1"/>
    </source>
</evidence>
<proteinExistence type="predicted"/>
<keyword evidence="2" id="KW-1185">Reference proteome</keyword>
<gene>
    <name evidence="1" type="ORF">P5673_013517</name>
</gene>
<reference evidence="1" key="2">
    <citation type="journal article" date="2023" name="Science">
        <title>Genomic signatures of disease resistance in endangered staghorn corals.</title>
        <authorList>
            <person name="Vollmer S.V."/>
            <person name="Selwyn J.D."/>
            <person name="Despard B.A."/>
            <person name="Roesel C.L."/>
        </authorList>
    </citation>
    <scope>NUCLEOTIDE SEQUENCE</scope>
    <source>
        <strain evidence="1">K2</strain>
    </source>
</reference>
<dbReference type="Proteomes" id="UP001249851">
    <property type="component" value="Unassembled WGS sequence"/>
</dbReference>
<comment type="caution">
    <text evidence="1">The sequence shown here is derived from an EMBL/GenBank/DDBJ whole genome shotgun (WGS) entry which is preliminary data.</text>
</comment>